<sequence length="150" mass="16541">MRGTATAGDRLDARAPSIFGASCFGSGTHLRWPLRPSGLAFINWSTGRGPHKQCPWSLPWYIGRAYLPRYSILGPYLQFGEPAAWPTRMVSWSIGAAVWPHDHSIAVPVVAAMYQSIEQALCVRNPGLVTTCELRGVSDHLDVVKCNRFC</sequence>
<protein>
    <submittedName>
        <fullName evidence="1">Uncharacterized protein</fullName>
    </submittedName>
</protein>
<keyword evidence="2" id="KW-1185">Reference proteome</keyword>
<dbReference type="Proteomes" id="UP000821865">
    <property type="component" value="Chromosome 3"/>
</dbReference>
<accession>A0ACB8D7L8</accession>
<gene>
    <name evidence="1" type="ORF">HPB49_019125</name>
</gene>
<proteinExistence type="predicted"/>
<organism evidence="1 2">
    <name type="scientific">Dermacentor silvarum</name>
    <name type="common">Tick</name>
    <dbReference type="NCBI Taxonomy" id="543639"/>
    <lineage>
        <taxon>Eukaryota</taxon>
        <taxon>Metazoa</taxon>
        <taxon>Ecdysozoa</taxon>
        <taxon>Arthropoda</taxon>
        <taxon>Chelicerata</taxon>
        <taxon>Arachnida</taxon>
        <taxon>Acari</taxon>
        <taxon>Parasitiformes</taxon>
        <taxon>Ixodida</taxon>
        <taxon>Ixodoidea</taxon>
        <taxon>Ixodidae</taxon>
        <taxon>Rhipicephalinae</taxon>
        <taxon>Dermacentor</taxon>
    </lineage>
</organism>
<name>A0ACB8D7L8_DERSI</name>
<comment type="caution">
    <text evidence="1">The sequence shown here is derived from an EMBL/GenBank/DDBJ whole genome shotgun (WGS) entry which is preliminary data.</text>
</comment>
<evidence type="ECO:0000313" key="2">
    <source>
        <dbReference type="Proteomes" id="UP000821865"/>
    </source>
</evidence>
<evidence type="ECO:0000313" key="1">
    <source>
        <dbReference type="EMBL" id="KAH7960386.1"/>
    </source>
</evidence>
<dbReference type="EMBL" id="CM023472">
    <property type="protein sequence ID" value="KAH7960386.1"/>
    <property type="molecule type" value="Genomic_DNA"/>
</dbReference>
<reference evidence="1" key="1">
    <citation type="submission" date="2020-05" db="EMBL/GenBank/DDBJ databases">
        <title>Large-scale comparative analyses of tick genomes elucidate their genetic diversity and vector capacities.</title>
        <authorList>
            <person name="Jia N."/>
            <person name="Wang J."/>
            <person name="Shi W."/>
            <person name="Du L."/>
            <person name="Sun Y."/>
            <person name="Zhan W."/>
            <person name="Jiang J."/>
            <person name="Wang Q."/>
            <person name="Zhang B."/>
            <person name="Ji P."/>
            <person name="Sakyi L.B."/>
            <person name="Cui X."/>
            <person name="Yuan T."/>
            <person name="Jiang B."/>
            <person name="Yang W."/>
            <person name="Lam T.T.-Y."/>
            <person name="Chang Q."/>
            <person name="Ding S."/>
            <person name="Wang X."/>
            <person name="Zhu J."/>
            <person name="Ruan X."/>
            <person name="Zhao L."/>
            <person name="Wei J."/>
            <person name="Que T."/>
            <person name="Du C."/>
            <person name="Cheng J."/>
            <person name="Dai P."/>
            <person name="Han X."/>
            <person name="Huang E."/>
            <person name="Gao Y."/>
            <person name="Liu J."/>
            <person name="Shao H."/>
            <person name="Ye R."/>
            <person name="Li L."/>
            <person name="Wei W."/>
            <person name="Wang X."/>
            <person name="Wang C."/>
            <person name="Yang T."/>
            <person name="Huo Q."/>
            <person name="Li W."/>
            <person name="Guo W."/>
            <person name="Chen H."/>
            <person name="Zhou L."/>
            <person name="Ni X."/>
            <person name="Tian J."/>
            <person name="Zhou Y."/>
            <person name="Sheng Y."/>
            <person name="Liu T."/>
            <person name="Pan Y."/>
            <person name="Xia L."/>
            <person name="Li J."/>
            <person name="Zhao F."/>
            <person name="Cao W."/>
        </authorList>
    </citation>
    <scope>NUCLEOTIDE SEQUENCE</scope>
    <source>
        <strain evidence="1">Dsil-2018</strain>
    </source>
</reference>